<evidence type="ECO:0000256" key="6">
    <source>
        <dbReference type="ARBA" id="ARBA00023163"/>
    </source>
</evidence>
<comment type="subcellular location">
    <subcellularLocation>
        <location evidence="1">Nucleus</location>
    </subcellularLocation>
</comment>
<evidence type="ECO:0000256" key="4">
    <source>
        <dbReference type="ARBA" id="ARBA00023015"/>
    </source>
</evidence>
<feature type="region of interest" description="Disordered" evidence="8">
    <location>
        <begin position="139"/>
        <end position="441"/>
    </location>
</feature>
<dbReference type="GO" id="GO:0032783">
    <property type="term" value="C:super elongation complex"/>
    <property type="evidence" value="ECO:0007669"/>
    <property type="project" value="InterPro"/>
</dbReference>
<evidence type="ECO:0000256" key="7">
    <source>
        <dbReference type="ARBA" id="ARBA00023242"/>
    </source>
</evidence>
<evidence type="ECO:0000256" key="5">
    <source>
        <dbReference type="ARBA" id="ARBA00023159"/>
    </source>
</evidence>
<dbReference type="AlphaFoldDB" id="A0A1X6MW50"/>
<feature type="compositionally biased region" description="Low complexity" evidence="8">
    <location>
        <begin position="139"/>
        <end position="160"/>
    </location>
</feature>
<keyword evidence="5" id="KW-0010">Activator</keyword>
<dbReference type="OrthoDB" id="125903at2759"/>
<keyword evidence="4" id="KW-0805">Transcription regulation</keyword>
<gene>
    <name evidence="10" type="ORF">POSPLADRAFT_1035029</name>
</gene>
<accession>A0A1X6MW50</accession>
<feature type="domain" description="Transcription elongation factor Eaf N-terminal" evidence="9">
    <location>
        <begin position="18"/>
        <end position="135"/>
    </location>
</feature>
<feature type="compositionally biased region" description="Acidic residues" evidence="8">
    <location>
        <begin position="530"/>
        <end position="540"/>
    </location>
</feature>
<comment type="similarity">
    <text evidence="2">Belongs to the EAF family.</text>
</comment>
<dbReference type="STRING" id="670580.A0A1X6MW50"/>
<feature type="region of interest" description="Disordered" evidence="8">
    <location>
        <begin position="560"/>
        <end position="581"/>
    </location>
</feature>
<dbReference type="PANTHER" id="PTHR15970:SF2">
    <property type="entry name" value="ELL-ASSOCIATED FACTOR EAF"/>
    <property type="match status" value="1"/>
</dbReference>
<sequence>MTSTASSSTSWMPVQGKHNVLIGSSLKRALKARKGGVPPPKNGKLPHKDFYSFRYNFKPESVDATKPGSIEVKKGREATTVSVERASTQTGEGHVFVGQEHPAREWDCVLIYDEDINAFTLEKLDSYVALTYDRKTFHAPRPAASPASPAPSIASASTPSHQRPQSPLSRVPRSESQDDLPGVRRNARGEPNDRTLPTASAKAKGKGPPSRPPTTTAAPSNKAASVPERRRITLAERKALAVAVRKEEEEESSGGEGGSKLAQKTEPKQRASDVQTKAPPRSPSPLALPGSGPAPTLQPPLEKPRSSQASSAPSGVYAPTAKAKVTGIVGGASNSSKRALPTDVEEETLEWGRPSQPAKRPRASPPPIKGSGKETSVLDLALPSSSSQMPSLPKEPSGLAFPSATSVVTLPSAPAAAADSDEEDDWVPVTEPAAPPPVAAPMPVRQIDMEEIIPEAATPVEYADADADENEDDMEEMEIDVNAFQAELDKQLYTGASQYGEGEDDDLEAVISPETERPPGGVFDGATGADWDDDDDDTSSDEDRLLVVAFIAPITVVVDSTDRSGQDMPPRKPIPKPKGQEGMKKAMQLKPWKFAQLTGHLRQLAREYLDETKIWSQQSQQALQIVHDKAVEDYPFFGQYYEDAWPIERYLRKHLGYTTWAHRHSKRARGLAHHETRRAQDNVAAIQYADKSQQAEMSGNGSQEYSASSRKVDLPLILNTQDGQRSEIAAVDPFQERIRSHHASPLPASIASSKTMASRTSSPTSTAVHDSFVLFLHSCTPSLVPYTTAFEQLAGITTECGVRMLLSWCEQDLDALLEYDMQLERAALRDVRAALTNLREYGDGEF</sequence>
<organism evidence="10 11">
    <name type="scientific">Postia placenta MAD-698-R-SB12</name>
    <dbReference type="NCBI Taxonomy" id="670580"/>
    <lineage>
        <taxon>Eukaryota</taxon>
        <taxon>Fungi</taxon>
        <taxon>Dikarya</taxon>
        <taxon>Basidiomycota</taxon>
        <taxon>Agaricomycotina</taxon>
        <taxon>Agaricomycetes</taxon>
        <taxon>Polyporales</taxon>
        <taxon>Adustoporiaceae</taxon>
        <taxon>Rhodonia</taxon>
    </lineage>
</organism>
<feature type="compositionally biased region" description="Low complexity" evidence="8">
    <location>
        <begin position="284"/>
        <end position="295"/>
    </location>
</feature>
<feature type="compositionally biased region" description="Low complexity" evidence="8">
    <location>
        <begin position="380"/>
        <end position="392"/>
    </location>
</feature>
<evidence type="ECO:0000313" key="11">
    <source>
        <dbReference type="Proteomes" id="UP000194127"/>
    </source>
</evidence>
<evidence type="ECO:0000256" key="1">
    <source>
        <dbReference type="ARBA" id="ARBA00004123"/>
    </source>
</evidence>
<keyword evidence="6" id="KW-0804">Transcription</keyword>
<reference evidence="10 11" key="1">
    <citation type="submission" date="2017-04" db="EMBL/GenBank/DDBJ databases">
        <title>Genome Sequence of the Model Brown-Rot Fungus Postia placenta SB12.</title>
        <authorList>
            <consortium name="DOE Joint Genome Institute"/>
            <person name="Gaskell J."/>
            <person name="Kersten P."/>
            <person name="Larrondo L.F."/>
            <person name="Canessa P."/>
            <person name="Martinez D."/>
            <person name="Hibbett D."/>
            <person name="Schmoll M."/>
            <person name="Kubicek C.P."/>
            <person name="Martinez A.T."/>
            <person name="Yadav J."/>
            <person name="Master E."/>
            <person name="Magnuson J.K."/>
            <person name="James T."/>
            <person name="Yaver D."/>
            <person name="Berka R."/>
            <person name="Labutti K."/>
            <person name="Lipzen A."/>
            <person name="Aerts A."/>
            <person name="Barry K."/>
            <person name="Henrissat B."/>
            <person name="Blanchette R."/>
            <person name="Grigoriev I."/>
            <person name="Cullen D."/>
        </authorList>
    </citation>
    <scope>NUCLEOTIDE SEQUENCE [LARGE SCALE GENOMIC DNA]</scope>
    <source>
        <strain evidence="10 11">MAD-698-R-SB12</strain>
    </source>
</reference>
<dbReference type="PANTHER" id="PTHR15970">
    <property type="entry name" value="ELL-ASSOCIATED FACTOR EAF"/>
    <property type="match status" value="1"/>
</dbReference>
<keyword evidence="3" id="KW-0597">Phosphoprotein</keyword>
<dbReference type="RefSeq" id="XP_024337264.1">
    <property type="nucleotide sequence ID" value="XM_024477056.1"/>
</dbReference>
<evidence type="ECO:0000256" key="2">
    <source>
        <dbReference type="ARBA" id="ARBA00007798"/>
    </source>
</evidence>
<dbReference type="InterPro" id="IPR019194">
    <property type="entry name" value="Tscrpt_elong_fac_Eaf_N"/>
</dbReference>
<feature type="region of interest" description="Disordered" evidence="8">
    <location>
        <begin position="512"/>
        <end position="540"/>
    </location>
</feature>
<proteinExistence type="inferred from homology"/>
<dbReference type="EMBL" id="KZ110600">
    <property type="protein sequence ID" value="OSX60470.1"/>
    <property type="molecule type" value="Genomic_DNA"/>
</dbReference>
<dbReference type="GO" id="GO:0006368">
    <property type="term" value="P:transcription elongation by RNA polymerase II"/>
    <property type="evidence" value="ECO:0007669"/>
    <property type="project" value="InterPro"/>
</dbReference>
<protein>
    <recommendedName>
        <fullName evidence="9">Transcription elongation factor Eaf N-terminal domain-containing protein</fullName>
    </recommendedName>
</protein>
<evidence type="ECO:0000313" key="10">
    <source>
        <dbReference type="EMBL" id="OSX60470.1"/>
    </source>
</evidence>
<evidence type="ECO:0000256" key="3">
    <source>
        <dbReference type="ARBA" id="ARBA00022553"/>
    </source>
</evidence>
<keyword evidence="7" id="KW-0539">Nucleus</keyword>
<dbReference type="Proteomes" id="UP000194127">
    <property type="component" value="Unassembled WGS sequence"/>
</dbReference>
<feature type="compositionally biased region" description="Basic and acidic residues" evidence="8">
    <location>
        <begin position="227"/>
        <end position="247"/>
    </location>
</feature>
<dbReference type="GO" id="GO:0003711">
    <property type="term" value="F:transcription elongation factor activity"/>
    <property type="evidence" value="ECO:0007669"/>
    <property type="project" value="TreeGrafter"/>
</dbReference>
<dbReference type="Pfam" id="PF09816">
    <property type="entry name" value="EAF"/>
    <property type="match status" value="1"/>
</dbReference>
<evidence type="ECO:0000256" key="8">
    <source>
        <dbReference type="SAM" id="MobiDB-lite"/>
    </source>
</evidence>
<dbReference type="GeneID" id="36322006"/>
<evidence type="ECO:0000259" key="9">
    <source>
        <dbReference type="Pfam" id="PF09816"/>
    </source>
</evidence>
<name>A0A1X6MW50_9APHY</name>
<keyword evidence="11" id="KW-1185">Reference proteome</keyword>
<dbReference type="InterPro" id="IPR027093">
    <property type="entry name" value="EAF_fam"/>
</dbReference>